<evidence type="ECO:0000256" key="2">
    <source>
        <dbReference type="SAM" id="Phobius"/>
    </source>
</evidence>
<feature type="compositionally biased region" description="Basic and acidic residues" evidence="1">
    <location>
        <begin position="253"/>
        <end position="264"/>
    </location>
</feature>
<keyword evidence="2" id="KW-0472">Membrane</keyword>
<dbReference type="RefSeq" id="WP_179791945.1">
    <property type="nucleotide sequence ID" value="NZ_BAABHP010000012.1"/>
</dbReference>
<protein>
    <submittedName>
        <fullName evidence="3">Uncharacterized protein</fullName>
    </submittedName>
</protein>
<feature type="compositionally biased region" description="Pro residues" evidence="1">
    <location>
        <begin position="82"/>
        <end position="99"/>
    </location>
</feature>
<organism evidence="3 4">
    <name type="scientific">Actinomycetospora corticicola</name>
    <dbReference type="NCBI Taxonomy" id="663602"/>
    <lineage>
        <taxon>Bacteria</taxon>
        <taxon>Bacillati</taxon>
        <taxon>Actinomycetota</taxon>
        <taxon>Actinomycetes</taxon>
        <taxon>Pseudonocardiales</taxon>
        <taxon>Pseudonocardiaceae</taxon>
        <taxon>Actinomycetospora</taxon>
    </lineage>
</organism>
<keyword evidence="2" id="KW-0812">Transmembrane</keyword>
<proteinExistence type="predicted"/>
<evidence type="ECO:0000313" key="4">
    <source>
        <dbReference type="Proteomes" id="UP000535890"/>
    </source>
</evidence>
<feature type="transmembrane region" description="Helical" evidence="2">
    <location>
        <begin position="21"/>
        <end position="42"/>
    </location>
</feature>
<feature type="compositionally biased region" description="Low complexity" evidence="1">
    <location>
        <begin position="116"/>
        <end position="129"/>
    </location>
</feature>
<evidence type="ECO:0000256" key="1">
    <source>
        <dbReference type="SAM" id="MobiDB-lite"/>
    </source>
</evidence>
<feature type="compositionally biased region" description="Pro residues" evidence="1">
    <location>
        <begin position="437"/>
        <end position="446"/>
    </location>
</feature>
<gene>
    <name evidence="3" type="ORF">BJ983_000030</name>
</gene>
<keyword evidence="4" id="KW-1185">Reference proteome</keyword>
<name>A0A7Y9DR06_9PSEU</name>
<feature type="compositionally biased region" description="Low complexity" evidence="1">
    <location>
        <begin position="317"/>
        <end position="344"/>
    </location>
</feature>
<feature type="compositionally biased region" description="Low complexity" evidence="1">
    <location>
        <begin position="378"/>
        <end position="406"/>
    </location>
</feature>
<sequence length="483" mass="50037">MRSVVLRTRQGRPVWQLTTRASTAAVLALVSLAAAGVQVVLFSSPPPWYQVAVVAFWVVVGLAFVASALGTRSRARRRATTPAPPPVDAAPFVPVPVRPARPRRRETDAVAEVGEPTDPVAAPTTTVRPTPAPRRPAVEERTTTVARPTPARRPAAAAPLEERSRTAVRPSPGWRPSPAAEERTTTVSVAQRSATVARGLTAETVAIRDGRVRPAAAPEGRATERVRVGADDRTAARTAAEPSAAPRTTSRRAASERTSSERASAEPTARPTGGGRRRLADESRAAAVPRRGGAAPADAVPSPRPVPSEERPRPSTHRSATTPRPTPARAEATPAAGPVATVTRSAHARRTAAEDRDRPALREEVADARPAHQRHGRASALSAPSAPSEAPVASATKAERAAAPAPTRRREGPPGSTETTAPFGGAMTFGGGAAPAPRTPAAPVPEPATGRHAALVAPSGESARGVAARHAAVATESGRRRAS</sequence>
<dbReference type="AlphaFoldDB" id="A0A7Y9DR06"/>
<feature type="compositionally biased region" description="Basic and acidic residues" evidence="1">
    <location>
        <begin position="351"/>
        <end position="370"/>
    </location>
</feature>
<feature type="region of interest" description="Disordered" evidence="1">
    <location>
        <begin position="71"/>
        <end position="190"/>
    </location>
</feature>
<keyword evidence="2" id="KW-1133">Transmembrane helix</keyword>
<feature type="compositionally biased region" description="Low complexity" evidence="1">
    <location>
        <begin position="463"/>
        <end position="474"/>
    </location>
</feature>
<feature type="compositionally biased region" description="Low complexity" evidence="1">
    <location>
        <begin position="413"/>
        <end position="426"/>
    </location>
</feature>
<feature type="compositionally biased region" description="Low complexity" evidence="1">
    <location>
        <begin position="143"/>
        <end position="159"/>
    </location>
</feature>
<accession>A0A7Y9DR06</accession>
<feature type="compositionally biased region" description="Basic and acidic residues" evidence="1">
    <location>
        <begin position="221"/>
        <end position="235"/>
    </location>
</feature>
<evidence type="ECO:0000313" key="3">
    <source>
        <dbReference type="EMBL" id="NYD33928.1"/>
    </source>
</evidence>
<reference evidence="3 4" key="1">
    <citation type="submission" date="2020-07" db="EMBL/GenBank/DDBJ databases">
        <title>Sequencing the genomes of 1000 actinobacteria strains.</title>
        <authorList>
            <person name="Klenk H.-P."/>
        </authorList>
    </citation>
    <scope>NUCLEOTIDE SEQUENCE [LARGE SCALE GENOMIC DNA]</scope>
    <source>
        <strain evidence="3 4">DSM 45772</strain>
    </source>
</reference>
<feature type="region of interest" description="Disordered" evidence="1">
    <location>
        <begin position="211"/>
        <end position="483"/>
    </location>
</feature>
<comment type="caution">
    <text evidence="3">The sequence shown here is derived from an EMBL/GenBank/DDBJ whole genome shotgun (WGS) entry which is preliminary data.</text>
</comment>
<dbReference type="Proteomes" id="UP000535890">
    <property type="component" value="Unassembled WGS sequence"/>
</dbReference>
<feature type="transmembrane region" description="Helical" evidence="2">
    <location>
        <begin position="48"/>
        <end position="69"/>
    </location>
</feature>
<feature type="compositionally biased region" description="Low complexity" evidence="1">
    <location>
        <begin position="236"/>
        <end position="252"/>
    </location>
</feature>
<feature type="compositionally biased region" description="Low complexity" evidence="1">
    <location>
        <begin position="285"/>
        <end position="301"/>
    </location>
</feature>
<dbReference type="EMBL" id="JACCBN010000001">
    <property type="protein sequence ID" value="NYD33928.1"/>
    <property type="molecule type" value="Genomic_DNA"/>
</dbReference>